<dbReference type="EMBL" id="JBHUDZ010000018">
    <property type="protein sequence ID" value="MFD1605670.1"/>
    <property type="molecule type" value="Genomic_DNA"/>
</dbReference>
<reference evidence="3" key="1">
    <citation type="journal article" date="2019" name="Int. J. Syst. Evol. Microbiol.">
        <title>The Global Catalogue of Microorganisms (GCM) 10K type strain sequencing project: providing services to taxonomists for standard genome sequencing and annotation.</title>
        <authorList>
            <consortium name="The Broad Institute Genomics Platform"/>
            <consortium name="The Broad Institute Genome Sequencing Center for Infectious Disease"/>
            <person name="Wu L."/>
            <person name="Ma J."/>
        </authorList>
    </citation>
    <scope>NUCLEOTIDE SEQUENCE [LARGE SCALE GENOMIC DNA]</scope>
    <source>
        <strain evidence="3">CCUG 70865</strain>
    </source>
</reference>
<organism evidence="2 3">
    <name type="scientific">Flavobacterium artemisiae</name>
    <dbReference type="NCBI Taxonomy" id="2126556"/>
    <lineage>
        <taxon>Bacteria</taxon>
        <taxon>Pseudomonadati</taxon>
        <taxon>Bacteroidota</taxon>
        <taxon>Flavobacteriia</taxon>
        <taxon>Flavobacteriales</taxon>
        <taxon>Flavobacteriaceae</taxon>
        <taxon>Flavobacterium</taxon>
    </lineage>
</organism>
<dbReference type="Proteomes" id="UP001597138">
    <property type="component" value="Unassembled WGS sequence"/>
</dbReference>
<gene>
    <name evidence="2" type="ORF">ACFSC2_23240</name>
</gene>
<sequence>MKIKIIVLLFILTFSASAQGYYPSFNTLFLNDEDESLFSADLNYFRNELKLISTKLFLGDIQTSVSQDNTSAFYGFKVVPKIEEYNFLNSGVFLKINVNKSQKHASFPATFEEFIEKEEKSGSGRIELQMNPGIALAFDLKFIKVWAGDLASINNDKAEFRIEKMEYKIDKTSLEINFKGY</sequence>
<dbReference type="RefSeq" id="WP_379813487.1">
    <property type="nucleotide sequence ID" value="NZ_JBHUDZ010000018.1"/>
</dbReference>
<feature type="signal peptide" evidence="1">
    <location>
        <begin position="1"/>
        <end position="20"/>
    </location>
</feature>
<proteinExistence type="predicted"/>
<feature type="chain" id="PRO_5046873084" evidence="1">
    <location>
        <begin position="21"/>
        <end position="181"/>
    </location>
</feature>
<evidence type="ECO:0000313" key="2">
    <source>
        <dbReference type="EMBL" id="MFD1605670.1"/>
    </source>
</evidence>
<name>A0ABW4HKI0_9FLAO</name>
<keyword evidence="1" id="KW-0732">Signal</keyword>
<accession>A0ABW4HKI0</accession>
<evidence type="ECO:0000313" key="3">
    <source>
        <dbReference type="Proteomes" id="UP001597138"/>
    </source>
</evidence>
<comment type="caution">
    <text evidence="2">The sequence shown here is derived from an EMBL/GenBank/DDBJ whole genome shotgun (WGS) entry which is preliminary data.</text>
</comment>
<keyword evidence="3" id="KW-1185">Reference proteome</keyword>
<protein>
    <submittedName>
        <fullName evidence="2">Uncharacterized protein</fullName>
    </submittedName>
</protein>
<evidence type="ECO:0000256" key="1">
    <source>
        <dbReference type="SAM" id="SignalP"/>
    </source>
</evidence>